<dbReference type="GO" id="GO:0005737">
    <property type="term" value="C:cytoplasm"/>
    <property type="evidence" value="ECO:0007669"/>
    <property type="project" value="UniProtKB-ARBA"/>
</dbReference>
<evidence type="ECO:0000256" key="2">
    <source>
        <dbReference type="ARBA" id="ARBA00023274"/>
    </source>
</evidence>
<dbReference type="PANTHER" id="PTHR12919">
    <property type="entry name" value="30S RIBOSOMAL PROTEIN S16"/>
    <property type="match status" value="1"/>
</dbReference>
<evidence type="ECO:0000256" key="3">
    <source>
        <dbReference type="HAMAP-Rule" id="MF_00385"/>
    </source>
</evidence>
<gene>
    <name evidence="3" type="primary">rpsP</name>
    <name evidence="5" type="ORF">C3F09_04045</name>
</gene>
<comment type="similarity">
    <text evidence="3">Belongs to the bacterial ribosomal protein bS16 family.</text>
</comment>
<dbReference type="SUPFAM" id="SSF54565">
    <property type="entry name" value="Ribosomal protein S16"/>
    <property type="match status" value="1"/>
</dbReference>
<accession>A0A855X2P4</accession>
<dbReference type="InterPro" id="IPR000307">
    <property type="entry name" value="Ribosomal_bS16"/>
</dbReference>
<feature type="compositionally biased region" description="Basic residues" evidence="4">
    <location>
        <begin position="104"/>
        <end position="113"/>
    </location>
</feature>
<sequence length="123" mass="13769">MAVHIRLRRMGTTKRPYYRIVAADSRRARNGRFLEILGTYNPLPKPAVIELAEDKLTKWLDSGAEPSDTVGTLLAQVGFTQKYNRAKKGEDVTALAINKTIKERPKKTRRMKKASVASAEAAQ</sequence>
<comment type="caution">
    <text evidence="5">The sequence shown here is derived from an EMBL/GenBank/DDBJ whole genome shotgun (WGS) entry which is preliminary data.</text>
</comment>
<dbReference type="NCBIfam" id="TIGR00002">
    <property type="entry name" value="S16"/>
    <property type="match status" value="1"/>
</dbReference>
<dbReference type="HAMAP" id="MF_00385">
    <property type="entry name" value="Ribosomal_bS16"/>
    <property type="match status" value="1"/>
</dbReference>
<dbReference type="EMBL" id="PQAP01000034">
    <property type="protein sequence ID" value="PWB74374.1"/>
    <property type="molecule type" value="Genomic_DNA"/>
</dbReference>
<name>A0A855X2P4_9BACT</name>
<organism evidence="5 6">
    <name type="scientific">candidate division GN15 bacterium</name>
    <dbReference type="NCBI Taxonomy" id="2072418"/>
    <lineage>
        <taxon>Bacteria</taxon>
        <taxon>candidate division GN15</taxon>
    </lineage>
</organism>
<dbReference type="Gene3D" id="3.30.1320.10">
    <property type="match status" value="1"/>
</dbReference>
<dbReference type="GO" id="GO:0003735">
    <property type="term" value="F:structural constituent of ribosome"/>
    <property type="evidence" value="ECO:0007669"/>
    <property type="project" value="InterPro"/>
</dbReference>
<dbReference type="InterPro" id="IPR023803">
    <property type="entry name" value="Ribosomal_bS16_dom_sf"/>
</dbReference>
<dbReference type="Proteomes" id="UP000250918">
    <property type="component" value="Unassembled WGS sequence"/>
</dbReference>
<feature type="region of interest" description="Disordered" evidence="4">
    <location>
        <begin position="103"/>
        <end position="123"/>
    </location>
</feature>
<evidence type="ECO:0000256" key="1">
    <source>
        <dbReference type="ARBA" id="ARBA00022980"/>
    </source>
</evidence>
<dbReference type="Pfam" id="PF00886">
    <property type="entry name" value="Ribosomal_S16"/>
    <property type="match status" value="1"/>
</dbReference>
<reference evidence="5 6" key="1">
    <citation type="journal article" date="2018" name="ISME J.">
        <title>A methanotrophic archaeon couples anaerobic oxidation of methane to Fe(III) reduction.</title>
        <authorList>
            <person name="Cai C."/>
            <person name="Leu A.O."/>
            <person name="Xie G.J."/>
            <person name="Guo J."/>
            <person name="Feng Y."/>
            <person name="Zhao J.X."/>
            <person name="Tyson G.W."/>
            <person name="Yuan Z."/>
            <person name="Hu S."/>
        </authorList>
    </citation>
    <scope>NUCLEOTIDE SEQUENCE [LARGE SCALE GENOMIC DNA]</scope>
    <source>
        <strain evidence="5">FeB_12</strain>
    </source>
</reference>
<evidence type="ECO:0000313" key="6">
    <source>
        <dbReference type="Proteomes" id="UP000250918"/>
    </source>
</evidence>
<proteinExistence type="inferred from homology"/>
<dbReference type="GO" id="GO:0015935">
    <property type="term" value="C:small ribosomal subunit"/>
    <property type="evidence" value="ECO:0007669"/>
    <property type="project" value="TreeGrafter"/>
</dbReference>
<evidence type="ECO:0000256" key="4">
    <source>
        <dbReference type="SAM" id="MobiDB-lite"/>
    </source>
</evidence>
<keyword evidence="1 3" id="KW-0689">Ribosomal protein</keyword>
<protein>
    <recommendedName>
        <fullName evidence="3">Small ribosomal subunit protein bS16</fullName>
    </recommendedName>
</protein>
<dbReference type="GO" id="GO:0006412">
    <property type="term" value="P:translation"/>
    <property type="evidence" value="ECO:0007669"/>
    <property type="project" value="UniProtKB-UniRule"/>
</dbReference>
<evidence type="ECO:0000313" key="5">
    <source>
        <dbReference type="EMBL" id="PWB74374.1"/>
    </source>
</evidence>
<dbReference type="PANTHER" id="PTHR12919:SF20">
    <property type="entry name" value="SMALL RIBOSOMAL SUBUNIT PROTEIN BS16M"/>
    <property type="match status" value="1"/>
</dbReference>
<dbReference type="AlphaFoldDB" id="A0A855X2P4"/>
<keyword evidence="2 3" id="KW-0687">Ribonucleoprotein</keyword>